<proteinExistence type="inferred from homology"/>
<keyword evidence="3" id="KW-0012">Acyltransferase</keyword>
<dbReference type="SUPFAM" id="SSF51161">
    <property type="entry name" value="Trimeric LpxA-like enzymes"/>
    <property type="match status" value="1"/>
</dbReference>
<comment type="caution">
    <text evidence="3">The sequence shown here is derived from an EMBL/GenBank/DDBJ whole genome shotgun (WGS) entry which is preliminary data.</text>
</comment>
<dbReference type="PANTHER" id="PTHR23416:SF23">
    <property type="entry name" value="ACETYLTRANSFERASE C18B11.09C-RELATED"/>
    <property type="match status" value="1"/>
</dbReference>
<dbReference type="Pfam" id="PF14602">
    <property type="entry name" value="Hexapep_2"/>
    <property type="match status" value="1"/>
</dbReference>
<reference evidence="3 4" key="1">
    <citation type="submission" date="2014-10" db="EMBL/GenBank/DDBJ databases">
        <title>Draft genome of anammox bacterium scalindua brodae, obtained using differential coverage binning of sequence data from two enrichment reactors.</title>
        <authorList>
            <person name="Speth D.R."/>
            <person name="Russ L."/>
            <person name="Kartal B."/>
            <person name="Op den Camp H.J."/>
            <person name="Dutilh B.E."/>
            <person name="Jetten M.S."/>
        </authorList>
    </citation>
    <scope>NUCLEOTIDE SEQUENCE [LARGE SCALE GENOMIC DNA]</scope>
    <source>
        <strain evidence="3">RU1</strain>
    </source>
</reference>
<dbReference type="Gene3D" id="2.160.10.10">
    <property type="entry name" value="Hexapeptide repeat proteins"/>
    <property type="match status" value="1"/>
</dbReference>
<dbReference type="InterPro" id="IPR051159">
    <property type="entry name" value="Hexapeptide_acetyltransf"/>
</dbReference>
<evidence type="ECO:0000313" key="4">
    <source>
        <dbReference type="Proteomes" id="UP000030652"/>
    </source>
</evidence>
<evidence type="ECO:0000313" key="3">
    <source>
        <dbReference type="EMBL" id="KHE90872.1"/>
    </source>
</evidence>
<dbReference type="EMBL" id="JRYO01000230">
    <property type="protein sequence ID" value="KHE90872.1"/>
    <property type="molecule type" value="Genomic_DNA"/>
</dbReference>
<comment type="similarity">
    <text evidence="1">Belongs to the transferase hexapeptide repeat family.</text>
</comment>
<dbReference type="eggNOG" id="COG0110">
    <property type="taxonomic scope" value="Bacteria"/>
</dbReference>
<sequence length="184" mass="20414">MIKSIVIKILSEKTICEIRRLGAKKWLQFFTAQRILRINSNVPWPCHWSSTIHGVDKIKIKSLLGYPGFQPGQYIQASNGIYIGNNVRLGPGVKLISANHNLYDFEKHDIGKPIIIGDNCWIGANAIILPSVELSNHIIVGAGSVVTKSFKTDNTIIAGVPAKKIREIGKYKGKLPKNTFIINK</sequence>
<dbReference type="GO" id="GO:0008870">
    <property type="term" value="F:galactoside O-acetyltransferase activity"/>
    <property type="evidence" value="ECO:0007669"/>
    <property type="project" value="UniProtKB-EC"/>
</dbReference>
<accession>A0A0B0ECD4</accession>
<dbReference type="CDD" id="cd04647">
    <property type="entry name" value="LbH_MAT_like"/>
    <property type="match status" value="1"/>
</dbReference>
<evidence type="ECO:0000256" key="2">
    <source>
        <dbReference type="ARBA" id="ARBA00022679"/>
    </source>
</evidence>
<keyword evidence="2 3" id="KW-0808">Transferase</keyword>
<protein>
    <submittedName>
        <fullName evidence="3">Galactoside O-acetyltransferase</fullName>
        <ecNumber evidence="3">2.3.1.18</ecNumber>
    </submittedName>
</protein>
<organism evidence="3 4">
    <name type="scientific">Candidatus Scalindua brodae</name>
    <dbReference type="NCBI Taxonomy" id="237368"/>
    <lineage>
        <taxon>Bacteria</taxon>
        <taxon>Pseudomonadati</taxon>
        <taxon>Planctomycetota</taxon>
        <taxon>Candidatus Brocadiia</taxon>
        <taxon>Candidatus Brocadiales</taxon>
        <taxon>Candidatus Scalinduaceae</taxon>
        <taxon>Candidatus Scalindua</taxon>
    </lineage>
</organism>
<dbReference type="EC" id="2.3.1.18" evidence="3"/>
<evidence type="ECO:0000256" key="1">
    <source>
        <dbReference type="ARBA" id="ARBA00007274"/>
    </source>
</evidence>
<dbReference type="GO" id="GO:0005829">
    <property type="term" value="C:cytosol"/>
    <property type="evidence" value="ECO:0007669"/>
    <property type="project" value="TreeGrafter"/>
</dbReference>
<gene>
    <name evidence="3" type="primary">lacA</name>
    <name evidence="3" type="ORF">SCABRO_03401</name>
</gene>
<dbReference type="InterPro" id="IPR001451">
    <property type="entry name" value="Hexapep"/>
</dbReference>
<dbReference type="AlphaFoldDB" id="A0A0B0ECD4"/>
<dbReference type="PANTHER" id="PTHR23416">
    <property type="entry name" value="SIALIC ACID SYNTHASE-RELATED"/>
    <property type="match status" value="1"/>
</dbReference>
<dbReference type="InterPro" id="IPR011004">
    <property type="entry name" value="Trimer_LpxA-like_sf"/>
</dbReference>
<name>A0A0B0ECD4_9BACT</name>
<dbReference type="Proteomes" id="UP000030652">
    <property type="component" value="Unassembled WGS sequence"/>
</dbReference>